<keyword evidence="3 10" id="KW-0479">Metal-binding</keyword>
<comment type="function">
    <text evidence="10">One of several proteins that assist in the late maturation steps of the functional core of the 30S ribosomal subunit. Helps release RbfA from mature subunits. May play a role in the assembly of ribosomal proteins into the subunit. Circularly permuted GTPase that catalyzes slow GTP hydrolysis, GTPase activity is stimulated by the 30S ribosomal subunit.</text>
</comment>
<dbReference type="InterPro" id="IPR010914">
    <property type="entry name" value="RsgA_GTPase_dom"/>
</dbReference>
<evidence type="ECO:0000313" key="13">
    <source>
        <dbReference type="EMBL" id="SEA74382.1"/>
    </source>
</evidence>
<reference evidence="13 14" key="1">
    <citation type="submission" date="2016-10" db="EMBL/GenBank/DDBJ databases">
        <authorList>
            <person name="de Groot N.N."/>
        </authorList>
    </citation>
    <scope>NUCLEOTIDE SEQUENCE [LARGE SCALE GENOMIC DNA]</scope>
    <source>
        <strain evidence="13 14">SR12</strain>
    </source>
</reference>
<comment type="subunit">
    <text evidence="10">Monomer. Associates with 30S ribosomal subunit, binds 16S rRNA.</text>
</comment>
<dbReference type="SUPFAM" id="SSF52540">
    <property type="entry name" value="P-loop containing nucleoside triphosphate hydrolases"/>
    <property type="match status" value="1"/>
</dbReference>
<feature type="domain" description="CP-type G" evidence="12">
    <location>
        <begin position="108"/>
        <end position="266"/>
    </location>
</feature>
<keyword evidence="4 10" id="KW-0699">rRNA-binding</keyword>
<dbReference type="GO" id="GO:0042274">
    <property type="term" value="P:ribosomal small subunit biogenesis"/>
    <property type="evidence" value="ECO:0007669"/>
    <property type="project" value="UniProtKB-UniRule"/>
</dbReference>
<dbReference type="InterPro" id="IPR030378">
    <property type="entry name" value="G_CP_dom"/>
</dbReference>
<evidence type="ECO:0000313" key="14">
    <source>
        <dbReference type="Proteomes" id="UP000199394"/>
    </source>
</evidence>
<protein>
    <recommendedName>
        <fullName evidence="10">Small ribosomal subunit biogenesis GTPase RsgA</fullName>
        <ecNumber evidence="10">3.6.1.-</ecNumber>
    </recommendedName>
</protein>
<dbReference type="PANTHER" id="PTHR32120:SF10">
    <property type="entry name" value="SMALL RIBOSOMAL SUBUNIT BIOGENESIS GTPASE RSGA"/>
    <property type="match status" value="1"/>
</dbReference>
<comment type="similarity">
    <text evidence="10">Belongs to the TRAFAC class YlqF/YawG GTPase family. RsgA subfamily.</text>
</comment>
<evidence type="ECO:0000256" key="1">
    <source>
        <dbReference type="ARBA" id="ARBA00022490"/>
    </source>
</evidence>
<comment type="cofactor">
    <cofactor evidence="10">
        <name>Zn(2+)</name>
        <dbReference type="ChEBI" id="CHEBI:29105"/>
    </cofactor>
    <text evidence="10">Binds 1 zinc ion per subunit.</text>
</comment>
<evidence type="ECO:0000256" key="2">
    <source>
        <dbReference type="ARBA" id="ARBA00022517"/>
    </source>
</evidence>
<evidence type="ECO:0000256" key="4">
    <source>
        <dbReference type="ARBA" id="ARBA00022730"/>
    </source>
</evidence>
<name>A0A1H4DQB4_9FIRM</name>
<dbReference type="GO" id="GO:0046872">
    <property type="term" value="F:metal ion binding"/>
    <property type="evidence" value="ECO:0007669"/>
    <property type="project" value="UniProtKB-KW"/>
</dbReference>
<dbReference type="HAMAP" id="MF_01820">
    <property type="entry name" value="GTPase_RsgA"/>
    <property type="match status" value="1"/>
</dbReference>
<feature type="domain" description="EngC GTPase" evidence="11">
    <location>
        <begin position="118"/>
        <end position="264"/>
    </location>
</feature>
<dbReference type="Gene3D" id="1.10.40.50">
    <property type="entry name" value="Probable gtpase engc, domain 3"/>
    <property type="match status" value="1"/>
</dbReference>
<dbReference type="EMBL" id="FNRK01000026">
    <property type="protein sequence ID" value="SEA74382.1"/>
    <property type="molecule type" value="Genomic_DNA"/>
</dbReference>
<dbReference type="GO" id="GO:0005737">
    <property type="term" value="C:cytoplasm"/>
    <property type="evidence" value="ECO:0007669"/>
    <property type="project" value="UniProtKB-SubCell"/>
</dbReference>
<feature type="binding site" evidence="10">
    <location>
        <begin position="209"/>
        <end position="217"/>
    </location>
    <ligand>
        <name>GTP</name>
        <dbReference type="ChEBI" id="CHEBI:37565"/>
    </ligand>
</feature>
<keyword evidence="6 10" id="KW-0378">Hydrolase</keyword>
<dbReference type="GO" id="GO:0005525">
    <property type="term" value="F:GTP binding"/>
    <property type="evidence" value="ECO:0007669"/>
    <property type="project" value="UniProtKB-UniRule"/>
</dbReference>
<keyword evidence="8 10" id="KW-0694">RNA-binding</keyword>
<dbReference type="GO" id="GO:0019843">
    <property type="term" value="F:rRNA binding"/>
    <property type="evidence" value="ECO:0007669"/>
    <property type="project" value="UniProtKB-KW"/>
</dbReference>
<dbReference type="CDD" id="cd01854">
    <property type="entry name" value="YjeQ_EngC"/>
    <property type="match status" value="1"/>
</dbReference>
<dbReference type="RefSeq" id="WP_090309186.1">
    <property type="nucleotide sequence ID" value="NZ_FNRK01000026.1"/>
</dbReference>
<comment type="subcellular location">
    <subcellularLocation>
        <location evidence="10">Cytoplasm</location>
    </subcellularLocation>
</comment>
<dbReference type="AlphaFoldDB" id="A0A1H4DQB4"/>
<evidence type="ECO:0000256" key="10">
    <source>
        <dbReference type="HAMAP-Rule" id="MF_01820"/>
    </source>
</evidence>
<dbReference type="PANTHER" id="PTHR32120">
    <property type="entry name" value="SMALL RIBOSOMAL SUBUNIT BIOGENESIS GTPASE RSGA"/>
    <property type="match status" value="1"/>
</dbReference>
<dbReference type="Pfam" id="PF03193">
    <property type="entry name" value="RsgA_GTPase"/>
    <property type="match status" value="1"/>
</dbReference>
<keyword evidence="14" id="KW-1185">Reference proteome</keyword>
<keyword evidence="2 10" id="KW-0690">Ribosome biogenesis</keyword>
<proteinExistence type="inferred from homology"/>
<feature type="binding site" evidence="10">
    <location>
        <position position="294"/>
    </location>
    <ligand>
        <name>Zn(2+)</name>
        <dbReference type="ChEBI" id="CHEBI:29105"/>
    </ligand>
</feature>
<dbReference type="PROSITE" id="PS51721">
    <property type="entry name" value="G_CP"/>
    <property type="match status" value="1"/>
</dbReference>
<evidence type="ECO:0000256" key="7">
    <source>
        <dbReference type="ARBA" id="ARBA00022833"/>
    </source>
</evidence>
<evidence type="ECO:0000259" key="12">
    <source>
        <dbReference type="PROSITE" id="PS51721"/>
    </source>
</evidence>
<evidence type="ECO:0000256" key="8">
    <source>
        <dbReference type="ARBA" id="ARBA00022884"/>
    </source>
</evidence>
<dbReference type="OrthoDB" id="9809485at2"/>
<feature type="binding site" evidence="10">
    <location>
        <position position="302"/>
    </location>
    <ligand>
        <name>Zn(2+)</name>
        <dbReference type="ChEBI" id="CHEBI:29105"/>
    </ligand>
</feature>
<accession>A0A1H4DQB4</accession>
<evidence type="ECO:0000256" key="5">
    <source>
        <dbReference type="ARBA" id="ARBA00022741"/>
    </source>
</evidence>
<feature type="binding site" evidence="10">
    <location>
        <begin position="157"/>
        <end position="160"/>
    </location>
    <ligand>
        <name>GTP</name>
        <dbReference type="ChEBI" id="CHEBI:37565"/>
    </ligand>
</feature>
<evidence type="ECO:0000259" key="11">
    <source>
        <dbReference type="PROSITE" id="PS50936"/>
    </source>
</evidence>
<dbReference type="PROSITE" id="PS50936">
    <property type="entry name" value="ENGC_GTPASE"/>
    <property type="match status" value="1"/>
</dbReference>
<feature type="binding site" evidence="10">
    <location>
        <position position="289"/>
    </location>
    <ligand>
        <name>Zn(2+)</name>
        <dbReference type="ChEBI" id="CHEBI:29105"/>
    </ligand>
</feature>
<evidence type="ECO:0000256" key="3">
    <source>
        <dbReference type="ARBA" id="ARBA00022723"/>
    </source>
</evidence>
<dbReference type="STRING" id="81409.SAMN04515656_12638"/>
<keyword evidence="5 10" id="KW-0547">Nucleotide-binding</keyword>
<feature type="binding site" evidence="10">
    <location>
        <position position="296"/>
    </location>
    <ligand>
        <name>Zn(2+)</name>
        <dbReference type="ChEBI" id="CHEBI:29105"/>
    </ligand>
</feature>
<dbReference type="GO" id="GO:0003924">
    <property type="term" value="F:GTPase activity"/>
    <property type="evidence" value="ECO:0007669"/>
    <property type="project" value="UniProtKB-UniRule"/>
</dbReference>
<evidence type="ECO:0000256" key="9">
    <source>
        <dbReference type="ARBA" id="ARBA00023134"/>
    </source>
</evidence>
<evidence type="ECO:0000256" key="6">
    <source>
        <dbReference type="ARBA" id="ARBA00022801"/>
    </source>
</evidence>
<gene>
    <name evidence="10" type="primary">rsgA</name>
    <name evidence="13" type="ORF">SAMN04515656_12638</name>
</gene>
<keyword evidence="1 10" id="KW-0963">Cytoplasm</keyword>
<dbReference type="EC" id="3.6.1.-" evidence="10"/>
<dbReference type="NCBIfam" id="TIGR00157">
    <property type="entry name" value="ribosome small subunit-dependent GTPase A"/>
    <property type="match status" value="1"/>
</dbReference>
<dbReference type="Proteomes" id="UP000199394">
    <property type="component" value="Unassembled WGS sequence"/>
</dbReference>
<organism evidence="13 14">
    <name type="scientific">Eubacterium aggregans</name>
    <dbReference type="NCBI Taxonomy" id="81409"/>
    <lineage>
        <taxon>Bacteria</taxon>
        <taxon>Bacillati</taxon>
        <taxon>Bacillota</taxon>
        <taxon>Clostridia</taxon>
        <taxon>Eubacteriales</taxon>
        <taxon>Eubacteriaceae</taxon>
        <taxon>Eubacterium</taxon>
    </lineage>
</organism>
<dbReference type="Gene3D" id="3.40.50.300">
    <property type="entry name" value="P-loop containing nucleotide triphosphate hydrolases"/>
    <property type="match status" value="1"/>
</dbReference>
<dbReference type="InterPro" id="IPR004881">
    <property type="entry name" value="Ribosome_biogen_GTPase_RsgA"/>
</dbReference>
<sequence>MNTIQNNSIHLQHYGLDDRVRTLAHTFGENPIIARVITQEKNLYRVVCNSGELLAEVSGRLRYAAATPADFPGVGDFVLLDQDNDAGGHAIIHRVLPRKSLFVRRAAGKALAGQVVAANIDTIFICMSLNQNFNIHRLERYLALAYESGAQPVVVLTKADLCHTLNQRLAEVYAVAIGTEVFVTSALSREGFDTLKSFLIPGHTAAFLGSSGAGKSTLINGLLGEGRLATGGLRDDDQGRHTTTHRELIRLPGGSLVIDTPGMRELGMWNVSTGFEKSFEDIEALTQNCRFRNCTHTTEPGCAVLAAIAHGTLSPDRFRSYEKLVAEAAYGDDPDAYLAKKAQKFKAIAKANRPKKKH</sequence>
<dbReference type="InterPro" id="IPR027417">
    <property type="entry name" value="P-loop_NTPase"/>
</dbReference>
<keyword evidence="7 10" id="KW-0862">Zinc</keyword>
<keyword evidence="9 10" id="KW-0342">GTP-binding</keyword>